<dbReference type="PANTHER" id="PTHR31388">
    <property type="entry name" value="PEROXIDASE 72-RELATED"/>
    <property type="match status" value="1"/>
</dbReference>
<dbReference type="PROSITE" id="PS50873">
    <property type="entry name" value="PEROXIDASE_4"/>
    <property type="match status" value="1"/>
</dbReference>
<evidence type="ECO:0000256" key="6">
    <source>
        <dbReference type="ARBA" id="ARBA00022617"/>
    </source>
</evidence>
<evidence type="ECO:0000256" key="3">
    <source>
        <dbReference type="ARBA" id="ARBA00001970"/>
    </source>
</evidence>
<evidence type="ECO:0000256" key="10">
    <source>
        <dbReference type="ARBA" id="ARBA00023004"/>
    </source>
</evidence>
<keyword evidence="9" id="KW-0560">Oxidoreductase</keyword>
<feature type="domain" description="Plant heme peroxidase family profile" evidence="11">
    <location>
        <begin position="5"/>
        <end position="49"/>
    </location>
</feature>
<comment type="cofactor">
    <cofactor evidence="2">
        <name>Ca(2+)</name>
        <dbReference type="ChEBI" id="CHEBI:29108"/>
    </cofactor>
</comment>
<evidence type="ECO:0000256" key="5">
    <source>
        <dbReference type="ARBA" id="ARBA00022559"/>
    </source>
</evidence>
<organism evidence="12 13">
    <name type="scientific">Datura stramonium</name>
    <name type="common">Jimsonweed</name>
    <name type="synonym">Common thornapple</name>
    <dbReference type="NCBI Taxonomy" id="4076"/>
    <lineage>
        <taxon>Eukaryota</taxon>
        <taxon>Viridiplantae</taxon>
        <taxon>Streptophyta</taxon>
        <taxon>Embryophyta</taxon>
        <taxon>Tracheophyta</taxon>
        <taxon>Spermatophyta</taxon>
        <taxon>Magnoliopsida</taxon>
        <taxon>eudicotyledons</taxon>
        <taxon>Gunneridae</taxon>
        <taxon>Pentapetalae</taxon>
        <taxon>asterids</taxon>
        <taxon>lamiids</taxon>
        <taxon>Solanales</taxon>
        <taxon>Solanaceae</taxon>
        <taxon>Solanoideae</taxon>
        <taxon>Datureae</taxon>
        <taxon>Datura</taxon>
    </lineage>
</organism>
<dbReference type="Proteomes" id="UP000823775">
    <property type="component" value="Unassembled WGS sequence"/>
</dbReference>
<dbReference type="PANTHER" id="PTHR31388:SF126">
    <property type="entry name" value="PEROXIDASE"/>
    <property type="match status" value="1"/>
</dbReference>
<proteinExistence type="predicted"/>
<keyword evidence="8" id="KW-0106">Calcium</keyword>
<evidence type="ECO:0000256" key="8">
    <source>
        <dbReference type="ARBA" id="ARBA00022837"/>
    </source>
</evidence>
<dbReference type="InterPro" id="IPR002016">
    <property type="entry name" value="Haem_peroxidase"/>
</dbReference>
<dbReference type="EMBL" id="JACEIK010000322">
    <property type="protein sequence ID" value="MCD7454906.1"/>
    <property type="molecule type" value="Genomic_DNA"/>
</dbReference>
<dbReference type="InterPro" id="IPR010255">
    <property type="entry name" value="Haem_peroxidase_sf"/>
</dbReference>
<keyword evidence="13" id="KW-1185">Reference proteome</keyword>
<protein>
    <recommendedName>
        <fullName evidence="4">peroxidase</fullName>
        <ecNumber evidence="4">1.11.1.7</ecNumber>
    </recommendedName>
</protein>
<gene>
    <name evidence="12" type="ORF">HAX54_026498</name>
</gene>
<dbReference type="SUPFAM" id="SSF48113">
    <property type="entry name" value="Heme-dependent peroxidases"/>
    <property type="match status" value="2"/>
</dbReference>
<keyword evidence="7" id="KW-0479">Metal-binding</keyword>
<dbReference type="InterPro" id="IPR019794">
    <property type="entry name" value="Peroxidases_AS"/>
</dbReference>
<evidence type="ECO:0000256" key="7">
    <source>
        <dbReference type="ARBA" id="ARBA00022723"/>
    </source>
</evidence>
<dbReference type="InterPro" id="IPR000823">
    <property type="entry name" value="Peroxidase_pln"/>
</dbReference>
<evidence type="ECO:0000256" key="1">
    <source>
        <dbReference type="ARBA" id="ARBA00000189"/>
    </source>
</evidence>
<evidence type="ECO:0000256" key="9">
    <source>
        <dbReference type="ARBA" id="ARBA00023002"/>
    </source>
</evidence>
<evidence type="ECO:0000313" key="13">
    <source>
        <dbReference type="Proteomes" id="UP000823775"/>
    </source>
</evidence>
<evidence type="ECO:0000256" key="2">
    <source>
        <dbReference type="ARBA" id="ARBA00001913"/>
    </source>
</evidence>
<dbReference type="EC" id="1.11.1.7" evidence="4"/>
<comment type="caution">
    <text evidence="12">The sequence shown here is derived from an EMBL/GenBank/DDBJ whole genome shotgun (WGS) entry which is preliminary data.</text>
</comment>
<reference evidence="12 13" key="1">
    <citation type="journal article" date="2021" name="BMC Genomics">
        <title>Datura genome reveals duplications of psychoactive alkaloid biosynthetic genes and high mutation rate following tissue culture.</title>
        <authorList>
            <person name="Rajewski A."/>
            <person name="Carter-House D."/>
            <person name="Stajich J."/>
            <person name="Litt A."/>
        </authorList>
    </citation>
    <scope>NUCLEOTIDE SEQUENCE [LARGE SCALE GENOMIC DNA]</scope>
    <source>
        <strain evidence="12">AR-01</strain>
    </source>
</reference>
<sequence length="143" mass="16194">MAFSDLSDDFYDDVCPEALPTIKRVVEDAVRQERRMGASLLRLHFHDCFHLSTTSRSKDWTRDLVALSRYHTLGFAFRVSPPGIASTTKLIDSTFASRRQANCHGGESDSILLLLILHCSFRPKYLVSELSKKGILHSIKRVV</sequence>
<keyword evidence="5" id="KW-0575">Peroxidase</keyword>
<keyword evidence="10" id="KW-0408">Iron</keyword>
<evidence type="ECO:0000256" key="4">
    <source>
        <dbReference type="ARBA" id="ARBA00012313"/>
    </source>
</evidence>
<comment type="catalytic activity">
    <reaction evidence="1">
        <text>2 a phenolic donor + H2O2 = 2 a phenolic radical donor + 2 H2O</text>
        <dbReference type="Rhea" id="RHEA:56136"/>
        <dbReference type="ChEBI" id="CHEBI:15377"/>
        <dbReference type="ChEBI" id="CHEBI:16240"/>
        <dbReference type="ChEBI" id="CHEBI:139520"/>
        <dbReference type="ChEBI" id="CHEBI:139521"/>
        <dbReference type="EC" id="1.11.1.7"/>
    </reaction>
</comment>
<comment type="cofactor">
    <cofactor evidence="3">
        <name>heme b</name>
        <dbReference type="ChEBI" id="CHEBI:60344"/>
    </cofactor>
</comment>
<accession>A0ABS8S7V8</accession>
<dbReference type="PROSITE" id="PS00436">
    <property type="entry name" value="PEROXIDASE_2"/>
    <property type="match status" value="1"/>
</dbReference>
<evidence type="ECO:0000259" key="11">
    <source>
        <dbReference type="PROSITE" id="PS50873"/>
    </source>
</evidence>
<name>A0ABS8S7V8_DATST</name>
<keyword evidence="6" id="KW-0349">Heme</keyword>
<dbReference type="Gene3D" id="1.10.520.10">
    <property type="match status" value="1"/>
</dbReference>
<evidence type="ECO:0000313" key="12">
    <source>
        <dbReference type="EMBL" id="MCD7454906.1"/>
    </source>
</evidence>